<reference evidence="3 4" key="1">
    <citation type="journal article" date="2010" name="Science">
        <title>Pathogenicity determinants in smut fungi revealed by genome comparison.</title>
        <authorList>
            <person name="Schirawski J."/>
            <person name="Mannhaupt G."/>
            <person name="Muench K."/>
            <person name="Brefort T."/>
            <person name="Schipper K."/>
            <person name="Doehlemann G."/>
            <person name="Di Stasio M."/>
            <person name="Roessel N."/>
            <person name="Mendoza-Mendoza A."/>
            <person name="Pester D."/>
            <person name="Mueller O."/>
            <person name="Winterberg B."/>
            <person name="Meyer E."/>
            <person name="Ghareeb H."/>
            <person name="Wollenberg T."/>
            <person name="Muensterkoetter M."/>
            <person name="Wong P."/>
            <person name="Walter M."/>
            <person name="Stukenbrock E."/>
            <person name="Gueldener U."/>
            <person name="Kahmann R."/>
        </authorList>
    </citation>
    <scope>NUCLEOTIDE SEQUENCE [LARGE SCALE GENOMIC DNA]</scope>
    <source>
        <strain evidence="4">SRZ2</strain>
    </source>
</reference>
<keyword evidence="2" id="KW-0472">Membrane</keyword>
<evidence type="ECO:0000313" key="3">
    <source>
        <dbReference type="EMBL" id="CBQ68250.1"/>
    </source>
</evidence>
<protein>
    <submittedName>
        <fullName evidence="3">Uncharacterized protein</fullName>
    </submittedName>
</protein>
<feature type="transmembrane region" description="Helical" evidence="2">
    <location>
        <begin position="302"/>
        <end position="324"/>
    </location>
</feature>
<gene>
    <name evidence="3" type="ORF">sr12116</name>
</gene>
<feature type="region of interest" description="Disordered" evidence="1">
    <location>
        <begin position="423"/>
        <end position="513"/>
    </location>
</feature>
<keyword evidence="2" id="KW-0812">Transmembrane</keyword>
<evidence type="ECO:0000256" key="2">
    <source>
        <dbReference type="SAM" id="Phobius"/>
    </source>
</evidence>
<accession>E6ZLP7</accession>
<dbReference type="EMBL" id="FQ311430">
    <property type="protein sequence ID" value="CBQ68250.1"/>
    <property type="molecule type" value="Genomic_DNA"/>
</dbReference>
<feature type="transmembrane region" description="Helical" evidence="2">
    <location>
        <begin position="654"/>
        <end position="676"/>
    </location>
</feature>
<feature type="region of interest" description="Disordered" evidence="1">
    <location>
        <begin position="345"/>
        <end position="365"/>
    </location>
</feature>
<organism evidence="3 4">
    <name type="scientific">Sporisorium reilianum (strain SRZ2)</name>
    <name type="common">Maize head smut fungus</name>
    <dbReference type="NCBI Taxonomy" id="999809"/>
    <lineage>
        <taxon>Eukaryota</taxon>
        <taxon>Fungi</taxon>
        <taxon>Dikarya</taxon>
        <taxon>Basidiomycota</taxon>
        <taxon>Ustilaginomycotina</taxon>
        <taxon>Ustilaginomycetes</taxon>
        <taxon>Ustilaginales</taxon>
        <taxon>Ustilaginaceae</taxon>
        <taxon>Sporisorium</taxon>
    </lineage>
</organism>
<feature type="compositionally biased region" description="Polar residues" evidence="1">
    <location>
        <begin position="430"/>
        <end position="440"/>
    </location>
</feature>
<evidence type="ECO:0000256" key="1">
    <source>
        <dbReference type="SAM" id="MobiDB-lite"/>
    </source>
</evidence>
<dbReference type="VEuPathDB" id="FungiDB:sr12116"/>
<dbReference type="Proteomes" id="UP000008867">
    <property type="component" value="Chromosome 1"/>
</dbReference>
<feature type="transmembrane region" description="Helical" evidence="2">
    <location>
        <begin position="568"/>
        <end position="594"/>
    </location>
</feature>
<feature type="transmembrane region" description="Helical" evidence="2">
    <location>
        <begin position="48"/>
        <end position="73"/>
    </location>
</feature>
<proteinExistence type="predicted"/>
<keyword evidence="4" id="KW-1185">Reference proteome</keyword>
<name>E6ZLP7_SPORE</name>
<keyword evidence="2" id="KW-1133">Transmembrane helix</keyword>
<evidence type="ECO:0000313" key="4">
    <source>
        <dbReference type="Proteomes" id="UP000008867"/>
    </source>
</evidence>
<dbReference type="eggNOG" id="ENOG502RE1C">
    <property type="taxonomic scope" value="Eukaryota"/>
</dbReference>
<sequence length="725" mass="78522">MPAINPGKWFRKGEQPVEHEGEVPTALETQPETGFTKTMRRTDYPENLVNLITFYLSYLLMLGSAVVIIYFSLQKESSFTQEFAVQPFPTVVYAWNANPAATTLPPASDSGSGSGGGRATCSPHYYERGTRLEYACTSIATDARESLSFSLYSTIPYPATFKTYRSPTLRYPDIEVPTYYIKHSTYLAPATVTVSAATFATSTAATEPTSMPPSPSATQASAASSVTVTAAPAALQARQAGSASSSVRLATASAGSPALQGVDYASASISAIARGTIVSTMPTPTSYRIANTVYMAKMKGGLYTYFVVVACLAVALATPTFLLVNYNLAVARKKVFPREIETLGEPSTTEQAKTGLDENNKTAPAVPRPRTVQIRNVADQARQQAGTATAPIFEHFHAMGPQPAPAPAWTASLPQYVRDRAVKRQRAVADNTTNTTQRRTASPDADTRTREATNDIELQPRTNAETPQQEEAPPAYHERHNTRGVPQWLTTRLGPAAPADEDDIEVDEPSPPESLASIDTEEALERFQGGPVMSVFRRPAARPDVPLQVRTDGTRLSLRLSWMILPTYAFVFFWDGLAFLFVLIAEITAVGLVADPMVDVGSFVRSGGCFGKPADKDSVYDLQRQLCTRFLSIFPVTYSDISPAISLTKVGGDLLAVTLAMVVLFVAQLTWHITLFRKSHLAGRDGMDPKTKIGDKAYTGKTRWGYMAVCESVGSHGWRAGDIIG</sequence>
<dbReference type="HOGENOM" id="CLU_381808_0_0_1"/>
<dbReference type="AlphaFoldDB" id="E6ZLP7"/>
<feature type="compositionally biased region" description="Polar residues" evidence="1">
    <location>
        <begin position="460"/>
        <end position="469"/>
    </location>
</feature>
<dbReference type="OrthoDB" id="2554316at2759"/>
<feature type="compositionally biased region" description="Acidic residues" evidence="1">
    <location>
        <begin position="499"/>
        <end position="510"/>
    </location>
</feature>